<dbReference type="OrthoDB" id="9767435at2"/>
<keyword evidence="7" id="KW-0067">ATP-binding</keyword>
<evidence type="ECO:0000256" key="8">
    <source>
        <dbReference type="SAM" id="Coils"/>
    </source>
</evidence>
<dbReference type="SUPFAM" id="SSF55785">
    <property type="entry name" value="PYP-like sensor domain (PAS domain)"/>
    <property type="match status" value="1"/>
</dbReference>
<dbReference type="InterPro" id="IPR011495">
    <property type="entry name" value="Sig_transdc_His_kin_sub2_dim/P"/>
</dbReference>
<evidence type="ECO:0000256" key="6">
    <source>
        <dbReference type="ARBA" id="ARBA00022777"/>
    </source>
</evidence>
<accession>A0A6I4UT53</accession>
<keyword evidence="4" id="KW-0808">Transferase</keyword>
<dbReference type="SMART" id="SM00387">
    <property type="entry name" value="HATPase_c"/>
    <property type="match status" value="1"/>
</dbReference>
<evidence type="ECO:0000256" key="4">
    <source>
        <dbReference type="ARBA" id="ARBA00022679"/>
    </source>
</evidence>
<dbReference type="RefSeq" id="WP_160745647.1">
    <property type="nucleotide sequence ID" value="NZ_WTYK01000002.1"/>
</dbReference>
<keyword evidence="6" id="KW-0418">Kinase</keyword>
<name>A0A6I4UT53_9SPHN</name>
<dbReference type="Pfam" id="PF08448">
    <property type="entry name" value="PAS_4"/>
    <property type="match status" value="1"/>
</dbReference>
<dbReference type="InterPro" id="IPR035965">
    <property type="entry name" value="PAS-like_dom_sf"/>
</dbReference>
<dbReference type="Proteomes" id="UP000469159">
    <property type="component" value="Unassembled WGS sequence"/>
</dbReference>
<sequence>MLTSPENVHDAQVLAQAIVNTIPDPFLVLDDRFRVLAASRSFYETFKVDPEQTRGCLLYGLGDGQWDIPALRVLLETIIPEKTSMDGFEVEHDFPGIGRKTMLLNARKVLYEDSPSATILLAFSDITARRAIELDKANLLERTEELLRQKQVLLQEMEHRVANSLSIIAAILLLKAKAVTSEETRQHLREAHQRVMSVAEVQLHLHASSGIERIDVGTYLSKLCAALAASMIGEQQPIAVKVLSDEGTVDSANAVSLGLIVTELVINAIKYAFPAEKPDANILVTYEVAGADWKLTVSDNGVGKSAAEPVQQAPGGLGTTIVNALAKQLDANVETEGGEAGGLKVSLTHASFTSHMPQAV</sequence>
<evidence type="ECO:0000259" key="9">
    <source>
        <dbReference type="SMART" id="SM00387"/>
    </source>
</evidence>
<dbReference type="Gene3D" id="3.30.450.20">
    <property type="entry name" value="PAS domain"/>
    <property type="match status" value="1"/>
</dbReference>
<reference evidence="10 11" key="1">
    <citation type="submission" date="2019-12" db="EMBL/GenBank/DDBJ databases">
        <title>Genomic-based taxomic classification of the family Erythrobacteraceae.</title>
        <authorList>
            <person name="Xu L."/>
        </authorList>
    </citation>
    <scope>NUCLEOTIDE SEQUENCE [LARGE SCALE GENOMIC DNA]</scope>
    <source>
        <strain evidence="10 11">MCCC 1K02066</strain>
    </source>
</reference>
<proteinExistence type="predicted"/>
<dbReference type="InterPro" id="IPR000014">
    <property type="entry name" value="PAS"/>
</dbReference>
<dbReference type="Pfam" id="PF02518">
    <property type="entry name" value="HATPase_c"/>
    <property type="match status" value="1"/>
</dbReference>
<evidence type="ECO:0000256" key="7">
    <source>
        <dbReference type="ARBA" id="ARBA00022840"/>
    </source>
</evidence>
<dbReference type="SUPFAM" id="SSF55874">
    <property type="entry name" value="ATPase domain of HSP90 chaperone/DNA topoisomerase II/histidine kinase"/>
    <property type="match status" value="1"/>
</dbReference>
<dbReference type="PANTHER" id="PTHR41523:SF8">
    <property type="entry name" value="ETHYLENE RESPONSE SENSOR PROTEIN"/>
    <property type="match status" value="1"/>
</dbReference>
<evidence type="ECO:0000256" key="1">
    <source>
        <dbReference type="ARBA" id="ARBA00000085"/>
    </source>
</evidence>
<comment type="caution">
    <text evidence="10">The sequence shown here is derived from an EMBL/GenBank/DDBJ whole genome shotgun (WGS) entry which is preliminary data.</text>
</comment>
<organism evidence="10 11">
    <name type="scientific">Croceibacterium soli</name>
    <dbReference type="NCBI Taxonomy" id="1739690"/>
    <lineage>
        <taxon>Bacteria</taxon>
        <taxon>Pseudomonadati</taxon>
        <taxon>Pseudomonadota</taxon>
        <taxon>Alphaproteobacteria</taxon>
        <taxon>Sphingomonadales</taxon>
        <taxon>Erythrobacteraceae</taxon>
        <taxon>Croceibacterium</taxon>
    </lineage>
</organism>
<dbReference type="InterPro" id="IPR013656">
    <property type="entry name" value="PAS_4"/>
</dbReference>
<dbReference type="GO" id="GO:0004673">
    <property type="term" value="F:protein histidine kinase activity"/>
    <property type="evidence" value="ECO:0007669"/>
    <property type="project" value="UniProtKB-EC"/>
</dbReference>
<dbReference type="InterPro" id="IPR036890">
    <property type="entry name" value="HATPase_C_sf"/>
</dbReference>
<dbReference type="PANTHER" id="PTHR41523">
    <property type="entry name" value="TWO-COMPONENT SYSTEM SENSOR PROTEIN"/>
    <property type="match status" value="1"/>
</dbReference>
<keyword evidence="11" id="KW-1185">Reference proteome</keyword>
<evidence type="ECO:0000256" key="3">
    <source>
        <dbReference type="ARBA" id="ARBA00022553"/>
    </source>
</evidence>
<feature type="domain" description="Histidine kinase/HSP90-like ATPase" evidence="9">
    <location>
        <begin position="252"/>
        <end position="360"/>
    </location>
</feature>
<dbReference type="InterPro" id="IPR003594">
    <property type="entry name" value="HATPase_dom"/>
</dbReference>
<keyword evidence="8" id="KW-0175">Coiled coil</keyword>
<evidence type="ECO:0000256" key="2">
    <source>
        <dbReference type="ARBA" id="ARBA00012438"/>
    </source>
</evidence>
<gene>
    <name evidence="10" type="ORF">GRI75_03865</name>
</gene>
<protein>
    <recommendedName>
        <fullName evidence="2">histidine kinase</fullName>
        <ecNumber evidence="2">2.7.13.3</ecNumber>
    </recommendedName>
</protein>
<dbReference type="GO" id="GO:0005524">
    <property type="term" value="F:ATP binding"/>
    <property type="evidence" value="ECO:0007669"/>
    <property type="project" value="UniProtKB-KW"/>
</dbReference>
<keyword evidence="5" id="KW-0547">Nucleotide-binding</keyword>
<feature type="coiled-coil region" evidence="8">
    <location>
        <begin position="129"/>
        <end position="160"/>
    </location>
</feature>
<keyword evidence="3" id="KW-0597">Phosphoprotein</keyword>
<dbReference type="CDD" id="cd00130">
    <property type="entry name" value="PAS"/>
    <property type="match status" value="1"/>
</dbReference>
<dbReference type="Pfam" id="PF07568">
    <property type="entry name" value="HisKA_2"/>
    <property type="match status" value="1"/>
</dbReference>
<dbReference type="EC" id="2.7.13.3" evidence="2"/>
<dbReference type="Gene3D" id="3.30.565.10">
    <property type="entry name" value="Histidine kinase-like ATPase, C-terminal domain"/>
    <property type="match status" value="1"/>
</dbReference>
<dbReference type="AlphaFoldDB" id="A0A6I4UT53"/>
<dbReference type="EMBL" id="WTYK01000002">
    <property type="protein sequence ID" value="MXP40783.1"/>
    <property type="molecule type" value="Genomic_DNA"/>
</dbReference>
<comment type="catalytic activity">
    <reaction evidence="1">
        <text>ATP + protein L-histidine = ADP + protein N-phospho-L-histidine.</text>
        <dbReference type="EC" id="2.7.13.3"/>
    </reaction>
</comment>
<evidence type="ECO:0000313" key="10">
    <source>
        <dbReference type="EMBL" id="MXP40783.1"/>
    </source>
</evidence>
<evidence type="ECO:0000256" key="5">
    <source>
        <dbReference type="ARBA" id="ARBA00022741"/>
    </source>
</evidence>
<evidence type="ECO:0000313" key="11">
    <source>
        <dbReference type="Proteomes" id="UP000469159"/>
    </source>
</evidence>